<reference evidence="3" key="1">
    <citation type="submission" date="2017-03" db="EMBL/GenBank/DDBJ databases">
        <title>Genomes of endolithic fungi from Antarctica.</title>
        <authorList>
            <person name="Coleine C."/>
            <person name="Masonjones S."/>
            <person name="Stajich J.E."/>
        </authorList>
    </citation>
    <scope>NUCLEOTIDE SEQUENCE [LARGE SCALE GENOMIC DNA]</scope>
    <source>
        <strain evidence="3">CCFEE 5527</strain>
    </source>
</reference>
<gene>
    <name evidence="2" type="ORF">B0A48_10850</name>
</gene>
<protein>
    <recommendedName>
        <fullName evidence="4">F-box domain-containing protein</fullName>
    </recommendedName>
</protein>
<proteinExistence type="predicted"/>
<dbReference type="PANTHER" id="PTHR38790">
    <property type="entry name" value="2EXR DOMAIN-CONTAINING PROTEIN-RELATED"/>
    <property type="match status" value="1"/>
</dbReference>
<dbReference type="EMBL" id="NAJO01000022">
    <property type="protein sequence ID" value="OQO04239.1"/>
    <property type="molecule type" value="Genomic_DNA"/>
</dbReference>
<keyword evidence="3" id="KW-1185">Reference proteome</keyword>
<sequence length="524" mass="60686">MIKLPRSGNDVLQRKAKRPSFLDFPAEIRNAIYEYVVGNQSKGGLSLRLVRRRHYPVHALLRTMRKKLDAVRGKAPHEFSLLQVNKQVHQEAKHLVWDINIIMDIFPFYTAWTSDLHKLEHFMSTEYIERRILRAFKHIGHRFEHVSTLAIIGFDTLALMLAAPSFNVGDGLRAASFPDAFSAKSHGYIAHLAKLRRRLNSVKDALVVIRWAVPHVNRIVIWDTCFDSLFRHPVGMLWLAVIASDPICHHETFRKCFPHLSTLHLRGLEEEVAYEVYWSREGAWREQESGEVVPEAEDPYGLASWNFERLILLQNSSKRQGPGKPSGFLSLPGEIRNIIYEMCLPESVDGISLKLVRRKIETLLLRTSKEDPIQQEYEYSKGAWREKGDSKALTEYSTPATVLAWAQRWHVAERHWVTGPSKPVLIRARLEYYQRPDENEVQSIQGKQQQTVKYDEWKWNVSYGMPSHGKDYWGRKADEREEEAKSLREKERGEENSRVGRKSGRFSLKRKSSRKSAKIVASGR</sequence>
<dbReference type="InParanoid" id="A0A1V8SYU2"/>
<name>A0A1V8SYU2_9PEZI</name>
<evidence type="ECO:0008006" key="4">
    <source>
        <dbReference type="Google" id="ProtNLM"/>
    </source>
</evidence>
<dbReference type="PANTHER" id="PTHR38790:SF4">
    <property type="entry name" value="2EXR DOMAIN-CONTAINING PROTEIN"/>
    <property type="match status" value="1"/>
</dbReference>
<comment type="caution">
    <text evidence="2">The sequence shown here is derived from an EMBL/GenBank/DDBJ whole genome shotgun (WGS) entry which is preliminary data.</text>
</comment>
<dbReference type="OrthoDB" id="5413827at2759"/>
<accession>A0A1V8SYU2</accession>
<organism evidence="2 3">
    <name type="scientific">Cryoendolithus antarcticus</name>
    <dbReference type="NCBI Taxonomy" id="1507870"/>
    <lineage>
        <taxon>Eukaryota</taxon>
        <taxon>Fungi</taxon>
        <taxon>Dikarya</taxon>
        <taxon>Ascomycota</taxon>
        <taxon>Pezizomycotina</taxon>
        <taxon>Dothideomycetes</taxon>
        <taxon>Dothideomycetidae</taxon>
        <taxon>Cladosporiales</taxon>
        <taxon>Cladosporiaceae</taxon>
        <taxon>Cryoendolithus</taxon>
    </lineage>
</organism>
<feature type="compositionally biased region" description="Basic residues" evidence="1">
    <location>
        <begin position="499"/>
        <end position="517"/>
    </location>
</feature>
<feature type="region of interest" description="Disordered" evidence="1">
    <location>
        <begin position="468"/>
        <end position="524"/>
    </location>
</feature>
<evidence type="ECO:0000313" key="3">
    <source>
        <dbReference type="Proteomes" id="UP000192596"/>
    </source>
</evidence>
<dbReference type="AlphaFoldDB" id="A0A1V8SYU2"/>
<evidence type="ECO:0000313" key="2">
    <source>
        <dbReference type="EMBL" id="OQO04239.1"/>
    </source>
</evidence>
<feature type="compositionally biased region" description="Basic and acidic residues" evidence="1">
    <location>
        <begin position="468"/>
        <end position="498"/>
    </location>
</feature>
<evidence type="ECO:0000256" key="1">
    <source>
        <dbReference type="SAM" id="MobiDB-lite"/>
    </source>
</evidence>
<dbReference type="Proteomes" id="UP000192596">
    <property type="component" value="Unassembled WGS sequence"/>
</dbReference>